<dbReference type="Pfam" id="PF00005">
    <property type="entry name" value="ABC_tran"/>
    <property type="match status" value="1"/>
</dbReference>
<feature type="transmembrane region" description="Helical" evidence="7">
    <location>
        <begin position="71"/>
        <end position="97"/>
    </location>
</feature>
<evidence type="ECO:0000256" key="4">
    <source>
        <dbReference type="ARBA" id="ARBA00022840"/>
    </source>
</evidence>
<evidence type="ECO:0000256" key="3">
    <source>
        <dbReference type="ARBA" id="ARBA00022741"/>
    </source>
</evidence>
<organism evidence="10 11">
    <name type="scientific">Pseudomonas putida</name>
    <name type="common">Arthrobacter siderocapsulatus</name>
    <dbReference type="NCBI Taxonomy" id="303"/>
    <lineage>
        <taxon>Bacteria</taxon>
        <taxon>Pseudomonadati</taxon>
        <taxon>Pseudomonadota</taxon>
        <taxon>Gammaproteobacteria</taxon>
        <taxon>Pseudomonadales</taxon>
        <taxon>Pseudomonadaceae</taxon>
        <taxon>Pseudomonas</taxon>
    </lineage>
</organism>
<dbReference type="CDD" id="cd07346">
    <property type="entry name" value="ABC_6TM_exporters"/>
    <property type="match status" value="1"/>
</dbReference>
<comment type="caution">
    <text evidence="10">The sequence shown here is derived from an EMBL/GenBank/DDBJ whole genome shotgun (WGS) entry which is preliminary data.</text>
</comment>
<evidence type="ECO:0000259" key="9">
    <source>
        <dbReference type="PROSITE" id="PS50929"/>
    </source>
</evidence>
<dbReference type="RefSeq" id="WP_123752510.1">
    <property type="nucleotide sequence ID" value="NZ_RJUR01000011.1"/>
</dbReference>
<sequence>MSPRHPLLRSLAIYREMPWRFALVAGLFVFINLGLVWQQWLIGHALNDVSAGAAVVRLADGSLDARLAWHWFWLIGAVALGRAVLQYAAAIGSLVLGQALLTRLRERLLAQVQALHLGYHWQHGMGEMVTRTTRDADKVRDALISFWRQLVETPLVVLATVGLLAWYDPWLALGPLLLTVLGLGIFVHQTERLVALDRAVGAAYDRVNQDLAEGIGAVRVIKSFGLQAQRIEGFAAQVQVFAGHARQALAYASSRIPLPQAVVALGHVWILVVGAQLVAQGRIGIGELVTSLLIATTLVFRIEGIGRVMQTFADARASAERIWQLLDAPVHIVSGQQSLPPGPLGLKLEAVGVAAPGGGQAVLSQCSLQIEPGEVVALVGATGTGKSLLASLLPRLTEADQGRVLLGSAARGWHDVRTLALDELRRRVHVLPQESFLFADSLAANLRLGAPTASDAQLLDALRQASAEDVLARLPQGLDTPLGDRGVTLSGGQRQRLCLARALLAAPDILCLDDATSALDAISEQRVLDTLRQRRSDGHAPTLLLIASKLSTVQLADRVLLLSSTGIADSGSHAQLLQRNPTYRELLGIEHG</sequence>
<accession>A0A9X8HJT4</accession>
<dbReference type="InterPro" id="IPR027417">
    <property type="entry name" value="P-loop_NTPase"/>
</dbReference>
<evidence type="ECO:0000313" key="10">
    <source>
        <dbReference type="EMBL" id="ROQ53374.1"/>
    </source>
</evidence>
<dbReference type="InterPro" id="IPR003593">
    <property type="entry name" value="AAA+_ATPase"/>
</dbReference>
<dbReference type="PANTHER" id="PTHR43394">
    <property type="entry name" value="ATP-DEPENDENT PERMEASE MDL1, MITOCHONDRIAL"/>
    <property type="match status" value="1"/>
</dbReference>
<dbReference type="AlphaFoldDB" id="A0A9X8HJT4"/>
<dbReference type="SUPFAM" id="SSF90123">
    <property type="entry name" value="ABC transporter transmembrane region"/>
    <property type="match status" value="1"/>
</dbReference>
<keyword evidence="5 7" id="KW-1133">Transmembrane helix</keyword>
<keyword evidence="2 7" id="KW-0812">Transmembrane</keyword>
<evidence type="ECO:0000256" key="6">
    <source>
        <dbReference type="ARBA" id="ARBA00023136"/>
    </source>
</evidence>
<feature type="transmembrane region" description="Helical" evidence="7">
    <location>
        <begin position="170"/>
        <end position="188"/>
    </location>
</feature>
<evidence type="ECO:0000256" key="7">
    <source>
        <dbReference type="SAM" id="Phobius"/>
    </source>
</evidence>
<feature type="domain" description="ABC transporter" evidence="8">
    <location>
        <begin position="346"/>
        <end position="589"/>
    </location>
</feature>
<dbReference type="GO" id="GO:0016887">
    <property type="term" value="F:ATP hydrolysis activity"/>
    <property type="evidence" value="ECO:0007669"/>
    <property type="project" value="InterPro"/>
</dbReference>
<dbReference type="PROSITE" id="PS50893">
    <property type="entry name" value="ABC_TRANSPORTER_2"/>
    <property type="match status" value="1"/>
</dbReference>
<feature type="domain" description="ABC transmembrane type-1" evidence="9">
    <location>
        <begin position="22"/>
        <end position="314"/>
    </location>
</feature>
<dbReference type="GO" id="GO:0005886">
    <property type="term" value="C:plasma membrane"/>
    <property type="evidence" value="ECO:0007669"/>
    <property type="project" value="UniProtKB-SubCell"/>
</dbReference>
<reference evidence="10 11" key="1">
    <citation type="submission" date="2018-11" db="EMBL/GenBank/DDBJ databases">
        <title>Genomic analyses of the natural microbiome of Caenorhabditis elegans.</title>
        <authorList>
            <person name="Samuel B."/>
        </authorList>
    </citation>
    <scope>NUCLEOTIDE SEQUENCE [LARGE SCALE GENOMIC DNA]</scope>
    <source>
        <strain evidence="10 11">BIGb0473</strain>
    </source>
</reference>
<keyword evidence="4 10" id="KW-0067">ATP-binding</keyword>
<dbReference type="InterPro" id="IPR017871">
    <property type="entry name" value="ABC_transporter-like_CS"/>
</dbReference>
<evidence type="ECO:0000256" key="1">
    <source>
        <dbReference type="ARBA" id="ARBA00004651"/>
    </source>
</evidence>
<feature type="transmembrane region" description="Helical" evidence="7">
    <location>
        <begin position="146"/>
        <end position="164"/>
    </location>
</feature>
<evidence type="ECO:0000256" key="5">
    <source>
        <dbReference type="ARBA" id="ARBA00022989"/>
    </source>
</evidence>
<name>A0A9X8HJT4_PSEPU</name>
<dbReference type="GO" id="GO:0015421">
    <property type="term" value="F:ABC-type oligopeptide transporter activity"/>
    <property type="evidence" value="ECO:0007669"/>
    <property type="project" value="TreeGrafter"/>
</dbReference>
<comment type="subcellular location">
    <subcellularLocation>
        <location evidence="1">Cell membrane</location>
        <topology evidence="1">Multi-pass membrane protein</topology>
    </subcellularLocation>
</comment>
<dbReference type="EMBL" id="RJUR01000011">
    <property type="protein sequence ID" value="ROQ53374.1"/>
    <property type="molecule type" value="Genomic_DNA"/>
</dbReference>
<gene>
    <name evidence="10" type="ORF">EDF85_1132</name>
</gene>
<feature type="transmembrane region" description="Helical" evidence="7">
    <location>
        <begin position="21"/>
        <end position="40"/>
    </location>
</feature>
<keyword evidence="6 7" id="KW-0472">Membrane</keyword>
<dbReference type="InterPro" id="IPR011527">
    <property type="entry name" value="ABC1_TM_dom"/>
</dbReference>
<dbReference type="PANTHER" id="PTHR43394:SF1">
    <property type="entry name" value="ATP-BINDING CASSETTE SUB-FAMILY B MEMBER 10, MITOCHONDRIAL"/>
    <property type="match status" value="1"/>
</dbReference>
<dbReference type="GO" id="GO:0005524">
    <property type="term" value="F:ATP binding"/>
    <property type="evidence" value="ECO:0007669"/>
    <property type="project" value="UniProtKB-KW"/>
</dbReference>
<evidence type="ECO:0000259" key="8">
    <source>
        <dbReference type="PROSITE" id="PS50893"/>
    </source>
</evidence>
<dbReference type="InterPro" id="IPR039421">
    <property type="entry name" value="Type_1_exporter"/>
</dbReference>
<evidence type="ECO:0000256" key="2">
    <source>
        <dbReference type="ARBA" id="ARBA00022692"/>
    </source>
</evidence>
<dbReference type="Pfam" id="PF00664">
    <property type="entry name" value="ABC_membrane"/>
    <property type="match status" value="1"/>
</dbReference>
<dbReference type="InterPro" id="IPR003439">
    <property type="entry name" value="ABC_transporter-like_ATP-bd"/>
</dbReference>
<keyword evidence="3" id="KW-0547">Nucleotide-binding</keyword>
<dbReference type="Gene3D" id="3.40.50.300">
    <property type="entry name" value="P-loop containing nucleotide triphosphate hydrolases"/>
    <property type="match status" value="1"/>
</dbReference>
<dbReference type="Gene3D" id="1.20.1560.10">
    <property type="entry name" value="ABC transporter type 1, transmembrane domain"/>
    <property type="match status" value="1"/>
</dbReference>
<dbReference type="PROSITE" id="PS00211">
    <property type="entry name" value="ABC_TRANSPORTER_1"/>
    <property type="match status" value="1"/>
</dbReference>
<evidence type="ECO:0000313" key="11">
    <source>
        <dbReference type="Proteomes" id="UP000269115"/>
    </source>
</evidence>
<dbReference type="SMART" id="SM00382">
    <property type="entry name" value="AAA"/>
    <property type="match status" value="1"/>
</dbReference>
<dbReference type="PROSITE" id="PS50929">
    <property type="entry name" value="ABC_TM1F"/>
    <property type="match status" value="1"/>
</dbReference>
<dbReference type="SUPFAM" id="SSF52540">
    <property type="entry name" value="P-loop containing nucleoside triphosphate hydrolases"/>
    <property type="match status" value="1"/>
</dbReference>
<proteinExistence type="predicted"/>
<dbReference type="InterPro" id="IPR036640">
    <property type="entry name" value="ABC1_TM_sf"/>
</dbReference>
<feature type="transmembrane region" description="Helical" evidence="7">
    <location>
        <begin position="256"/>
        <end position="277"/>
    </location>
</feature>
<dbReference type="Proteomes" id="UP000269115">
    <property type="component" value="Unassembled WGS sequence"/>
</dbReference>
<protein>
    <submittedName>
        <fullName evidence="10">ATP-binding cassette subfamily B protein/ATP-binding cassette subfamily B multidrug efflux pump</fullName>
    </submittedName>
</protein>